<feature type="region of interest" description="Disordered" evidence="1">
    <location>
        <begin position="556"/>
        <end position="582"/>
    </location>
</feature>
<dbReference type="Gene3D" id="1.25.40.10">
    <property type="entry name" value="Tetratricopeptide repeat domain"/>
    <property type="match status" value="1"/>
</dbReference>
<evidence type="ECO:0000256" key="1">
    <source>
        <dbReference type="SAM" id="MobiDB-lite"/>
    </source>
</evidence>
<evidence type="ECO:0000313" key="3">
    <source>
        <dbReference type="Proteomes" id="UP001324427"/>
    </source>
</evidence>
<accession>A0AAV9JIQ6</accession>
<feature type="compositionally biased region" description="Low complexity" evidence="1">
    <location>
        <begin position="560"/>
        <end position="575"/>
    </location>
</feature>
<sequence length="688" mass="75780">MEGQSQLAPQQVSHLNLEQELGQAITDVDIKAVISIFGQITDYGRLDRVVTWRICQSLHESLRREKRQNTVQVRRENVEEMVAFAELLVKRIKKGELAPDHRAHVHLLAFFKESGALDAGVTFWQWLELQDESFVNNDVYGSAIELLAVNGAPLVELEEMYQNALERFPGHFNAYHLAPNAILANRDERTIIKGIPTVLLQGIMTARLLRGASRDAYLALDTTARLYPTLIPGRFFGLFIDERPLAEAYTIFAMACRAGIVLPYEHARKLLTAVRTGSEPTSSLARIARLRQMLSVAYMYVGEGGFVTTNLVSELVIALTQVLRLHGVASLESKDRKQIVDGVMDIIRKMLEFFLRYGGKPGLSAFNSIITNLAGFGRSKHIIGIALRDAHALGLEPNHVTRRSILTAAGNIGDAHLVATAWNELVVGKAKSGQNPDATDYHILVKAAKSCGANEFAQEACVAAVDQLTETERESIYERLYSTYDEQAASTTVALDASALLEGLETLRADLAVIEERTKDGAGVQDFNEQTLPMMLLPLPDEQRLPEIEVRKLYDEVTTEQQPAASEQPQPSVAQGVDDRPSISETSIPLGTLRYENWKTINYLLALAENHDKAYDKAVDEAIAAGVAPPPREKVLKATAGHDPVSIGLSDVAYGPVSASSDEDVDDEQIRKARGEILRLRGISSADI</sequence>
<protein>
    <submittedName>
        <fullName evidence="2">Uncharacterized protein</fullName>
    </submittedName>
</protein>
<name>A0AAV9JIQ6_9PEZI</name>
<dbReference type="EMBL" id="JAVFHQ010000021">
    <property type="protein sequence ID" value="KAK4545149.1"/>
    <property type="molecule type" value="Genomic_DNA"/>
</dbReference>
<reference evidence="2 3" key="1">
    <citation type="submission" date="2021-11" db="EMBL/GenBank/DDBJ databases">
        <title>Black yeast isolated from Biological Soil Crust.</title>
        <authorList>
            <person name="Kurbessoian T."/>
        </authorList>
    </citation>
    <scope>NUCLEOTIDE SEQUENCE [LARGE SCALE GENOMIC DNA]</scope>
    <source>
        <strain evidence="2 3">CCFEE 5522</strain>
    </source>
</reference>
<proteinExistence type="predicted"/>
<organism evidence="2 3">
    <name type="scientific">Oleoguttula mirabilis</name>
    <dbReference type="NCBI Taxonomy" id="1507867"/>
    <lineage>
        <taxon>Eukaryota</taxon>
        <taxon>Fungi</taxon>
        <taxon>Dikarya</taxon>
        <taxon>Ascomycota</taxon>
        <taxon>Pezizomycotina</taxon>
        <taxon>Dothideomycetes</taxon>
        <taxon>Dothideomycetidae</taxon>
        <taxon>Mycosphaerellales</taxon>
        <taxon>Teratosphaeriaceae</taxon>
        <taxon>Oleoguttula</taxon>
    </lineage>
</organism>
<dbReference type="InterPro" id="IPR011990">
    <property type="entry name" value="TPR-like_helical_dom_sf"/>
</dbReference>
<dbReference type="Proteomes" id="UP001324427">
    <property type="component" value="Unassembled WGS sequence"/>
</dbReference>
<gene>
    <name evidence="2" type="ORF">LTR36_003700</name>
</gene>
<dbReference type="AlphaFoldDB" id="A0AAV9JIQ6"/>
<keyword evidence="3" id="KW-1185">Reference proteome</keyword>
<evidence type="ECO:0000313" key="2">
    <source>
        <dbReference type="EMBL" id="KAK4545149.1"/>
    </source>
</evidence>
<comment type="caution">
    <text evidence="2">The sequence shown here is derived from an EMBL/GenBank/DDBJ whole genome shotgun (WGS) entry which is preliminary data.</text>
</comment>